<keyword evidence="2" id="KW-1185">Reference proteome</keyword>
<sequence>MKAIVEYVRLLSSRGRVITAEQAAAIAGVELEQDIQAQHQALVAEPEFHDVVLCCEQDQHFLYSNQVMADSYAAQCVAIECGEPLRAMTTEVSRFSGLGELLPATTFSHPPYKLTSEQLEQQRLLLCEQPNIGYVEGNDGDGYLYDSNHISASYAQVLADYDEFEHCC</sequence>
<reference evidence="1 2" key="1">
    <citation type="submission" date="2020-04" db="EMBL/GenBank/DDBJ databases">
        <title>Ferrimonas sp. S7 isolated from sea water.</title>
        <authorList>
            <person name="Bae S.S."/>
            <person name="Baek K."/>
        </authorList>
    </citation>
    <scope>NUCLEOTIDE SEQUENCE [LARGE SCALE GENOMIC DNA]</scope>
    <source>
        <strain evidence="1 2">S7</strain>
    </source>
</reference>
<organism evidence="1 2">
    <name type="scientific">Ferrimonas lipolytica</name>
    <dbReference type="NCBI Taxonomy" id="2724191"/>
    <lineage>
        <taxon>Bacteria</taxon>
        <taxon>Pseudomonadati</taxon>
        <taxon>Pseudomonadota</taxon>
        <taxon>Gammaproteobacteria</taxon>
        <taxon>Alteromonadales</taxon>
        <taxon>Ferrimonadaceae</taxon>
        <taxon>Ferrimonas</taxon>
    </lineage>
</organism>
<accession>A0A6H1UED9</accession>
<dbReference type="AlphaFoldDB" id="A0A6H1UED9"/>
<proteinExistence type="predicted"/>
<dbReference type="Proteomes" id="UP000501602">
    <property type="component" value="Chromosome"/>
</dbReference>
<evidence type="ECO:0000313" key="1">
    <source>
        <dbReference type="EMBL" id="QIZ76960.1"/>
    </source>
</evidence>
<dbReference type="RefSeq" id="WP_168660221.1">
    <property type="nucleotide sequence ID" value="NZ_CP051180.1"/>
</dbReference>
<name>A0A6H1UED9_9GAMM</name>
<evidence type="ECO:0000313" key="2">
    <source>
        <dbReference type="Proteomes" id="UP000501602"/>
    </source>
</evidence>
<protein>
    <submittedName>
        <fullName evidence="1">Uncharacterized protein</fullName>
    </submittedName>
</protein>
<dbReference type="EMBL" id="CP051180">
    <property type="protein sequence ID" value="QIZ76960.1"/>
    <property type="molecule type" value="Genomic_DNA"/>
</dbReference>
<gene>
    <name evidence="1" type="ORF">HER31_08765</name>
</gene>
<dbReference type="KEGG" id="fes:HER31_08765"/>